<dbReference type="CDD" id="cd02440">
    <property type="entry name" value="AdoMet_MTases"/>
    <property type="match status" value="1"/>
</dbReference>
<name>A0A7X5SW41_CLOSG</name>
<accession>A0A7X5SW41</accession>
<feature type="domain" description="C-methyltransferase" evidence="1">
    <location>
        <begin position="253"/>
        <end position="356"/>
    </location>
</feature>
<dbReference type="RefSeq" id="WP_040108570.1">
    <property type="nucleotide sequence ID" value="NZ_JZJP01000076.1"/>
</dbReference>
<keyword evidence="2" id="KW-0808">Transferase</keyword>
<dbReference type="SUPFAM" id="SSF53335">
    <property type="entry name" value="S-adenosyl-L-methionine-dependent methyltransferases"/>
    <property type="match status" value="1"/>
</dbReference>
<dbReference type="AlphaFoldDB" id="A0A7X5SW41"/>
<reference evidence="2 3" key="1">
    <citation type="submission" date="2019-04" db="EMBL/GenBank/DDBJ databases">
        <title>Genome sequencing of Clostridium botulinum Groups I-IV and Clostridium butyricum.</title>
        <authorList>
            <person name="Brunt J."/>
            <person name="Van Vliet A.H.M."/>
            <person name="Stringer S.C."/>
            <person name="Carter A.T."/>
            <person name="Peck M.W."/>
        </authorList>
    </citation>
    <scope>NUCLEOTIDE SEQUENCE [LARGE SCALE GENOMIC DNA]</scope>
    <source>
        <strain evidence="2 3">IFR 18/108</strain>
    </source>
</reference>
<dbReference type="Gene3D" id="3.40.50.720">
    <property type="entry name" value="NAD(P)-binding Rossmann-like Domain"/>
    <property type="match status" value="1"/>
</dbReference>
<dbReference type="Pfam" id="PF13489">
    <property type="entry name" value="Methyltransf_23"/>
    <property type="match status" value="1"/>
</dbReference>
<dbReference type="InterPro" id="IPR013691">
    <property type="entry name" value="MeTrfase_14"/>
</dbReference>
<evidence type="ECO:0000313" key="3">
    <source>
        <dbReference type="Proteomes" id="UP000486601"/>
    </source>
</evidence>
<organism evidence="2 3">
    <name type="scientific">Clostridium sporogenes</name>
    <dbReference type="NCBI Taxonomy" id="1509"/>
    <lineage>
        <taxon>Bacteria</taxon>
        <taxon>Bacillati</taxon>
        <taxon>Bacillota</taxon>
        <taxon>Clostridia</taxon>
        <taxon>Eubacteriales</taxon>
        <taxon>Clostridiaceae</taxon>
        <taxon>Clostridium</taxon>
    </lineage>
</organism>
<dbReference type="Proteomes" id="UP000486601">
    <property type="component" value="Unassembled WGS sequence"/>
</dbReference>
<proteinExistence type="predicted"/>
<dbReference type="GO" id="GO:0032259">
    <property type="term" value="P:methylation"/>
    <property type="evidence" value="ECO:0007669"/>
    <property type="project" value="UniProtKB-KW"/>
</dbReference>
<dbReference type="Gene3D" id="3.40.50.150">
    <property type="entry name" value="Vaccinia Virus protein VP39"/>
    <property type="match status" value="1"/>
</dbReference>
<keyword evidence="2" id="KW-0489">Methyltransferase</keyword>
<protein>
    <submittedName>
        <fullName evidence="2">Class I SAM-dependent methyltransferase</fullName>
    </submittedName>
</protein>
<evidence type="ECO:0000313" key="2">
    <source>
        <dbReference type="EMBL" id="NFR60127.1"/>
    </source>
</evidence>
<dbReference type="GO" id="GO:0008168">
    <property type="term" value="F:methyltransferase activity"/>
    <property type="evidence" value="ECO:0007669"/>
    <property type="project" value="UniProtKB-KW"/>
</dbReference>
<dbReference type="PANTHER" id="PTHR43861">
    <property type="entry name" value="TRANS-ACONITATE 2-METHYLTRANSFERASE-RELATED"/>
    <property type="match status" value="1"/>
</dbReference>
<dbReference type="InterPro" id="IPR029063">
    <property type="entry name" value="SAM-dependent_MTases_sf"/>
</dbReference>
<dbReference type="Pfam" id="PF08484">
    <property type="entry name" value="Methyltransf_14"/>
    <property type="match status" value="1"/>
</dbReference>
<evidence type="ECO:0000259" key="1">
    <source>
        <dbReference type="Pfam" id="PF08484"/>
    </source>
</evidence>
<comment type="caution">
    <text evidence="2">The sequence shown here is derived from an EMBL/GenBank/DDBJ whole genome shotgun (WGS) entry which is preliminary data.</text>
</comment>
<dbReference type="EMBL" id="SXCS01000001">
    <property type="protein sequence ID" value="NFR60127.1"/>
    <property type="molecule type" value="Genomic_DNA"/>
</dbReference>
<sequence>MTKCRVCGNEMNVSYEIPNLAVEVSRVYKEYKTFNGVKVKLYRCPLCNHYQIDYINQDEYYDNYIMSVSYTNKINKLQAKQMKNLAKYCLNRENFLEIGCGDGAFLKKSIEHFKNSVGIEPSNSFYKICKESDLNVINDYFDNDFDLGYKFDCFATRQVFEHVCNPLEILNKLNKILRIGGVGLIEVPNAQKMISERRYYDLFSDHVNYYTPLSLSYLANAAGFDIISLNEAFNGDYLELYVRKGGDNKGILDKREEDINFVLECLKRFDNVSAWGAGAKAQAIMTASGNQLKFKYLFDMDKNKQDKYLINSKTKISYPDIYKINENNLIIIFAVSYQDEIVKMLKEKYNYNGYIVSLEEEAKLIKLQ</sequence>
<gene>
    <name evidence="2" type="ORF">FDF70_01115</name>
</gene>